<evidence type="ECO:0000313" key="7">
    <source>
        <dbReference type="EMBL" id="KYD34263.1"/>
    </source>
</evidence>
<keyword evidence="4 5" id="KW-0472">Membrane</keyword>
<keyword evidence="1 5" id="KW-1003">Cell membrane</keyword>
<keyword evidence="11" id="KW-1185">Reference proteome</keyword>
<proteinExistence type="inferred from homology"/>
<reference evidence="7 9" key="1">
    <citation type="submission" date="2016-01" db="EMBL/GenBank/DDBJ databases">
        <title>Draft Genome Sequences of Seven Thermophilic Sporeformers Isolated from Foods.</title>
        <authorList>
            <person name="Berendsen E.M."/>
            <person name="Wells-Bennik M.H."/>
            <person name="Krawcyk A.O."/>
            <person name="De Jong A."/>
            <person name="Holsappel S."/>
            <person name="Eijlander R.T."/>
            <person name="Kuipers O.P."/>
        </authorList>
    </citation>
    <scope>NUCLEOTIDE SEQUENCE [LARGE SCALE GENOMIC DNA]</scope>
    <source>
        <strain evidence="7 9">B4114</strain>
    </source>
</reference>
<accession>A0A0K9HV87</accession>
<keyword evidence="2 5" id="KW-0812">Transmembrane</keyword>
<sequence length="151" mass="15565">MNEPVLFLLGLLLVGLLAKNKSFIAAIVVLLAIKLAGLDQRLLPLIHAKGLNWGITLITIAVLAPIASGEIGLKQLAGSLQSLAAWVALLSGILVALIAKGGVTLLANDPHITAALVFGTVIAVSLFHGVAVGPLIGAGIAYMVIKMVEYF</sequence>
<evidence type="ECO:0000313" key="6">
    <source>
        <dbReference type="EMBL" id="KAF6510458.1"/>
    </source>
</evidence>
<comment type="similarity">
    <text evidence="5">Belongs to the UPF0756 family.</text>
</comment>
<dbReference type="PANTHER" id="PTHR38452">
    <property type="entry name" value="UPF0756 MEMBRANE PROTEIN YEAL"/>
    <property type="match status" value="1"/>
</dbReference>
<evidence type="ECO:0000256" key="4">
    <source>
        <dbReference type="ARBA" id="ARBA00023136"/>
    </source>
</evidence>
<name>A0A0K9HV87_GEOSE</name>
<dbReference type="Proteomes" id="UP000075517">
    <property type="component" value="Unassembled WGS sequence"/>
</dbReference>
<evidence type="ECO:0000256" key="1">
    <source>
        <dbReference type="ARBA" id="ARBA00022475"/>
    </source>
</evidence>
<evidence type="ECO:0000313" key="8">
    <source>
        <dbReference type="EMBL" id="RLQ14937.1"/>
    </source>
</evidence>
<dbReference type="EMBL" id="RCTJ01000004">
    <property type="protein sequence ID" value="RLQ14937.1"/>
    <property type="molecule type" value="Genomic_DNA"/>
</dbReference>
<reference evidence="6 11" key="2">
    <citation type="submission" date="2016-03" db="EMBL/GenBank/DDBJ databases">
        <title>Spore heat resistance.</title>
        <authorList>
            <person name="Boekhorst J."/>
            <person name="Berendsen E.M."/>
            <person name="Wells-Bennik M.H."/>
            <person name="Kuipers O.P."/>
        </authorList>
    </citation>
    <scope>NUCLEOTIDE SEQUENCE [LARGE SCALE GENOMIC DNA]</scope>
    <source>
        <strain evidence="6 11">GS8</strain>
    </source>
</reference>
<evidence type="ECO:0000313" key="10">
    <source>
        <dbReference type="Proteomes" id="UP000266922"/>
    </source>
</evidence>
<feature type="transmembrane region" description="Helical" evidence="5">
    <location>
        <begin position="112"/>
        <end position="145"/>
    </location>
</feature>
<keyword evidence="3 5" id="KW-1133">Transmembrane helix</keyword>
<protein>
    <recommendedName>
        <fullName evidence="5">UPF0756 membrane protein B4114_2367</fullName>
    </recommendedName>
</protein>
<dbReference type="PANTHER" id="PTHR38452:SF1">
    <property type="entry name" value="UPF0756 MEMBRANE PROTEIN YEAL"/>
    <property type="match status" value="1"/>
</dbReference>
<dbReference type="EMBL" id="LUCS01000028">
    <property type="protein sequence ID" value="KAF6510458.1"/>
    <property type="molecule type" value="Genomic_DNA"/>
</dbReference>
<evidence type="ECO:0000256" key="3">
    <source>
        <dbReference type="ARBA" id="ARBA00022989"/>
    </source>
</evidence>
<comment type="subcellular location">
    <subcellularLocation>
        <location evidence="5">Cell membrane</location>
        <topology evidence="5">Multi-pass membrane protein</topology>
    </subcellularLocation>
</comment>
<dbReference type="InterPro" id="IPR007382">
    <property type="entry name" value="UPF0756_TM"/>
</dbReference>
<feature type="transmembrane region" description="Helical" evidence="5">
    <location>
        <begin position="50"/>
        <end position="71"/>
    </location>
</feature>
<comment type="caution">
    <text evidence="8">The sequence shown here is derived from an EMBL/GenBank/DDBJ whole genome shotgun (WGS) entry which is preliminary data.</text>
</comment>
<evidence type="ECO:0000256" key="2">
    <source>
        <dbReference type="ARBA" id="ARBA00022692"/>
    </source>
</evidence>
<dbReference type="GO" id="GO:0005886">
    <property type="term" value="C:plasma membrane"/>
    <property type="evidence" value="ECO:0007669"/>
    <property type="project" value="UniProtKB-SubCell"/>
</dbReference>
<evidence type="ECO:0000256" key="5">
    <source>
        <dbReference type="HAMAP-Rule" id="MF_01874"/>
    </source>
</evidence>
<reference evidence="8 10" key="3">
    <citation type="submission" date="2018-10" db="EMBL/GenBank/DDBJ databases">
        <title>Geobacillus stearothermophilus in processing lines of powdered infant formula.</title>
        <authorList>
            <person name="Rhee M.S."/>
            <person name="Choi I.-G."/>
            <person name="Cho T.J."/>
            <person name="Park B."/>
        </authorList>
    </citation>
    <scope>NUCLEOTIDE SEQUENCE [LARGE SCALE GENOMIC DNA]</scope>
    <source>
        <strain evidence="8 10">FHS-PPGT130</strain>
    </source>
</reference>
<organism evidence="8 10">
    <name type="scientific">Geobacillus stearothermophilus</name>
    <name type="common">Bacillus stearothermophilus</name>
    <dbReference type="NCBI Taxonomy" id="1422"/>
    <lineage>
        <taxon>Bacteria</taxon>
        <taxon>Bacillati</taxon>
        <taxon>Bacillota</taxon>
        <taxon>Bacilli</taxon>
        <taxon>Bacillales</taxon>
        <taxon>Anoxybacillaceae</taxon>
        <taxon>Geobacillus</taxon>
    </lineage>
</organism>
<gene>
    <name evidence="7" type="ORF">B4114_2367</name>
    <name evidence="8" type="ORF">D9548_02600</name>
    <name evidence="6" type="ORF">GS8_2615</name>
</gene>
<dbReference type="Proteomes" id="UP000266922">
    <property type="component" value="Unassembled WGS sequence"/>
</dbReference>
<comment type="caution">
    <text evidence="5">Lacks conserved residue(s) required for the propagation of feature annotation.</text>
</comment>
<evidence type="ECO:0000313" key="9">
    <source>
        <dbReference type="Proteomes" id="UP000075517"/>
    </source>
</evidence>
<dbReference type="PATRIC" id="fig|1422.14.peg.2754"/>
<dbReference type="OrthoDB" id="80306at2"/>
<feature type="transmembrane region" description="Helical" evidence="5">
    <location>
        <begin position="83"/>
        <end position="106"/>
    </location>
</feature>
<dbReference type="Proteomes" id="UP000773850">
    <property type="component" value="Unassembled WGS sequence"/>
</dbReference>
<dbReference type="RefSeq" id="WP_044743525.1">
    <property type="nucleotide sequence ID" value="NZ_JARMRZ010000007.1"/>
</dbReference>
<dbReference type="Pfam" id="PF04284">
    <property type="entry name" value="DUF441"/>
    <property type="match status" value="1"/>
</dbReference>
<dbReference type="AlphaFoldDB" id="A0A0K9HV87"/>
<dbReference type="HAMAP" id="MF_01874">
    <property type="entry name" value="UPF0756"/>
    <property type="match status" value="1"/>
</dbReference>
<evidence type="ECO:0000313" key="11">
    <source>
        <dbReference type="Proteomes" id="UP000773850"/>
    </source>
</evidence>
<dbReference type="EMBL" id="LQYY01000057">
    <property type="protein sequence ID" value="KYD34263.1"/>
    <property type="molecule type" value="Genomic_DNA"/>
</dbReference>